<dbReference type="AlphaFoldDB" id="A0A5C6FJU7"/>
<dbReference type="InterPro" id="IPR036249">
    <property type="entry name" value="Thioredoxin-like_sf"/>
</dbReference>
<dbReference type="SUPFAM" id="SSF52833">
    <property type="entry name" value="Thioredoxin-like"/>
    <property type="match status" value="1"/>
</dbReference>
<dbReference type="InterPro" id="IPR004879">
    <property type="entry name" value="Ssp411-like_TRX"/>
</dbReference>
<dbReference type="InterPro" id="IPR051099">
    <property type="entry name" value="AGR/TXD"/>
</dbReference>
<evidence type="ECO:0000256" key="2">
    <source>
        <dbReference type="SAM" id="MobiDB-lite"/>
    </source>
</evidence>
<dbReference type="PANTHER" id="PTHR15337:SF11">
    <property type="entry name" value="THIOREDOXIN DOMAIN-CONTAINING PROTEIN"/>
    <property type="match status" value="1"/>
</dbReference>
<dbReference type="Pfam" id="PF03190">
    <property type="entry name" value="Thioredox_DsbH"/>
    <property type="match status" value="1"/>
</dbReference>
<feature type="signal peptide" evidence="3">
    <location>
        <begin position="1"/>
        <end position="24"/>
    </location>
</feature>
<dbReference type="Proteomes" id="UP000318288">
    <property type="component" value="Unassembled WGS sequence"/>
</dbReference>
<accession>A0A5C6FJU7</accession>
<dbReference type="Gene3D" id="3.40.30.10">
    <property type="entry name" value="Glutaredoxin"/>
    <property type="match status" value="1"/>
</dbReference>
<dbReference type="OrthoDB" id="244344at2"/>
<organism evidence="5 6">
    <name type="scientific">Rubripirellula tenax</name>
    <dbReference type="NCBI Taxonomy" id="2528015"/>
    <lineage>
        <taxon>Bacteria</taxon>
        <taxon>Pseudomonadati</taxon>
        <taxon>Planctomycetota</taxon>
        <taxon>Planctomycetia</taxon>
        <taxon>Pirellulales</taxon>
        <taxon>Pirellulaceae</taxon>
        <taxon>Rubripirellula</taxon>
    </lineage>
</organism>
<feature type="chain" id="PRO_5022908840" description="Spermatogenesis-associated protein 20-like TRX domain-containing protein" evidence="3">
    <location>
        <begin position="25"/>
        <end position="405"/>
    </location>
</feature>
<protein>
    <recommendedName>
        <fullName evidence="4">Spermatogenesis-associated protein 20-like TRX domain-containing protein</fullName>
    </recommendedName>
</protein>
<feature type="region of interest" description="Disordered" evidence="2">
    <location>
        <begin position="137"/>
        <end position="168"/>
    </location>
</feature>
<evidence type="ECO:0000256" key="1">
    <source>
        <dbReference type="ARBA" id="ARBA00022729"/>
    </source>
</evidence>
<reference evidence="5 6" key="1">
    <citation type="submission" date="2019-02" db="EMBL/GenBank/DDBJ databases">
        <title>Deep-cultivation of Planctomycetes and their phenomic and genomic characterization uncovers novel biology.</title>
        <authorList>
            <person name="Wiegand S."/>
            <person name="Jogler M."/>
            <person name="Boedeker C."/>
            <person name="Pinto D."/>
            <person name="Vollmers J."/>
            <person name="Rivas-Marin E."/>
            <person name="Kohn T."/>
            <person name="Peeters S.H."/>
            <person name="Heuer A."/>
            <person name="Rast P."/>
            <person name="Oberbeckmann S."/>
            <person name="Bunk B."/>
            <person name="Jeske O."/>
            <person name="Meyerdierks A."/>
            <person name="Storesund J.E."/>
            <person name="Kallscheuer N."/>
            <person name="Luecker S."/>
            <person name="Lage O.M."/>
            <person name="Pohl T."/>
            <person name="Merkel B.J."/>
            <person name="Hornburger P."/>
            <person name="Mueller R.-W."/>
            <person name="Bruemmer F."/>
            <person name="Labrenz M."/>
            <person name="Spormann A.M."/>
            <person name="Op Den Camp H."/>
            <person name="Overmann J."/>
            <person name="Amann R."/>
            <person name="Jetten M.S.M."/>
            <person name="Mascher T."/>
            <person name="Medema M.H."/>
            <person name="Devos D.P."/>
            <person name="Kaster A.-K."/>
            <person name="Ovreas L."/>
            <person name="Rohde M."/>
            <person name="Galperin M.Y."/>
            <person name="Jogler C."/>
        </authorList>
    </citation>
    <scope>NUCLEOTIDE SEQUENCE [LARGE SCALE GENOMIC DNA]</scope>
    <source>
        <strain evidence="5 6">Poly51</strain>
    </source>
</reference>
<feature type="compositionally biased region" description="Polar residues" evidence="2">
    <location>
        <begin position="137"/>
        <end position="150"/>
    </location>
</feature>
<dbReference type="RefSeq" id="WP_146453572.1">
    <property type="nucleotide sequence ID" value="NZ_SJPW01000001.1"/>
</dbReference>
<proteinExistence type="predicted"/>
<keyword evidence="1 3" id="KW-0732">Signal</keyword>
<gene>
    <name evidence="5" type="ORF">Poly51_02980</name>
</gene>
<dbReference type="EMBL" id="SJPW01000001">
    <property type="protein sequence ID" value="TWU60024.1"/>
    <property type="molecule type" value="Genomic_DNA"/>
</dbReference>
<evidence type="ECO:0000313" key="5">
    <source>
        <dbReference type="EMBL" id="TWU60024.1"/>
    </source>
</evidence>
<comment type="caution">
    <text evidence="5">The sequence shown here is derived from an EMBL/GenBank/DDBJ whole genome shotgun (WGS) entry which is preliminary data.</text>
</comment>
<feature type="domain" description="Spermatogenesis-associated protein 20-like TRX" evidence="4">
    <location>
        <begin position="22"/>
        <end position="97"/>
    </location>
</feature>
<evidence type="ECO:0000256" key="3">
    <source>
        <dbReference type="SAM" id="SignalP"/>
    </source>
</evidence>
<evidence type="ECO:0000259" key="4">
    <source>
        <dbReference type="Pfam" id="PF03190"/>
    </source>
</evidence>
<keyword evidence="6" id="KW-1185">Reference proteome</keyword>
<dbReference type="PANTHER" id="PTHR15337">
    <property type="entry name" value="ANTERIOR GRADIENT PROTEIN-RELATED"/>
    <property type="match status" value="1"/>
</dbReference>
<name>A0A5C6FJU7_9BACT</name>
<evidence type="ECO:0000313" key="6">
    <source>
        <dbReference type="Proteomes" id="UP000318288"/>
    </source>
</evidence>
<sequence precursor="true">MKAVALTLLTTLAITLVVSSPANAEIAWQTNLRTAHAQAQAEGKLLLMHFFTDNCSWCDKLEAGAFKDASVGGAISQNFVAVKVHAGQSPKLAEMFKVTKFPTDVIVTTEGKTLAHGVSPQEPSRYVAMLASTLPNLPTQNPAASNSMMASNPMPNPHVQSAPGYALAPAAAPTQQVAAESNTGWELPSGPASIAEAGKLASSRTENLSLSLPEQVSAPTQKQTTAPEINVSVPNVTAAAEKAVATTKQKTADAAANAKKAAAAAVASVAGAVAGVPAEPELAMDGYCAVTVVDDAKWVEGSPEFGVIHLGKLYLFSTQDKMKKFLAEPIPYTPVLNEIDVVRFFEERVIVPGKREYAMQDPTNRRMFFFADEAAMLHFENTYDRYVDASLKVMAEAVQESNPQG</sequence>